<dbReference type="InterPro" id="IPR000515">
    <property type="entry name" value="MetI-like"/>
</dbReference>
<evidence type="ECO:0000313" key="11">
    <source>
        <dbReference type="Proteomes" id="UP001198571"/>
    </source>
</evidence>
<organism evidence="10 11">
    <name type="scientific">Pseudogemmobacter faecipullorum</name>
    <dbReference type="NCBI Taxonomy" id="2755041"/>
    <lineage>
        <taxon>Bacteria</taxon>
        <taxon>Pseudomonadati</taxon>
        <taxon>Pseudomonadota</taxon>
        <taxon>Alphaproteobacteria</taxon>
        <taxon>Rhodobacterales</taxon>
        <taxon>Paracoccaceae</taxon>
        <taxon>Pseudogemmobacter</taxon>
    </lineage>
</organism>
<gene>
    <name evidence="10" type="ORF">H0485_10310</name>
</gene>
<feature type="transmembrane region" description="Helical" evidence="8">
    <location>
        <begin position="210"/>
        <end position="231"/>
    </location>
</feature>
<keyword evidence="11" id="KW-1185">Reference proteome</keyword>
<feature type="domain" description="ABC transmembrane type-1" evidence="9">
    <location>
        <begin position="74"/>
        <end position="278"/>
    </location>
</feature>
<sequence>MNELFTRFGKPLGSCFLVLVALWLGLLVLVPNLTMLDFALRPSLPPAQTGGEKDVYSLTHFAYLAGHATHRQIFLKTLVSSALVTLVTLILCYPLAWWLGQSKQPRRLVMVLLLVPYLMNEVLRGLAWYIILAFSGPLNQLLLQLGLISGPVRWYGDGGVLAGMAYAYILFMLFPITNAMSTLDGTQIEAARDMGAGRLRIHWRIVLPHARVGIATGCVFTFILSAGSYMAPALLGAPGSRWFTQLVYDWFFENGNWNRGAAYGLTLLVLCLLVVLCLLRLFRVNLASAVR</sequence>
<dbReference type="InterPro" id="IPR035906">
    <property type="entry name" value="MetI-like_sf"/>
</dbReference>
<dbReference type="PROSITE" id="PS50928">
    <property type="entry name" value="ABC_TM1"/>
    <property type="match status" value="1"/>
</dbReference>
<protein>
    <submittedName>
        <fullName evidence="10">ABC transporter permease</fullName>
    </submittedName>
</protein>
<keyword evidence="7 8" id="KW-0472">Membrane</keyword>
<keyword evidence="3 8" id="KW-0813">Transport</keyword>
<dbReference type="RefSeq" id="WP_226935295.1">
    <property type="nucleotide sequence ID" value="NZ_JACDXX010000008.1"/>
</dbReference>
<dbReference type="CDD" id="cd06261">
    <property type="entry name" value="TM_PBP2"/>
    <property type="match status" value="1"/>
</dbReference>
<dbReference type="Gene3D" id="1.10.3720.10">
    <property type="entry name" value="MetI-like"/>
    <property type="match status" value="1"/>
</dbReference>
<reference evidence="10 11" key="1">
    <citation type="submission" date="2020-07" db="EMBL/GenBank/DDBJ databases">
        <title>Pseudogemmobacter sp. nov., isolated from poultry manure in Taiwan.</title>
        <authorList>
            <person name="Lin S.-Y."/>
            <person name="Tang Y.-S."/>
            <person name="Young C.-C."/>
        </authorList>
    </citation>
    <scope>NUCLEOTIDE SEQUENCE [LARGE SCALE GENOMIC DNA]</scope>
    <source>
        <strain evidence="10 11">CC-YST710</strain>
    </source>
</reference>
<evidence type="ECO:0000256" key="4">
    <source>
        <dbReference type="ARBA" id="ARBA00022475"/>
    </source>
</evidence>
<comment type="caution">
    <text evidence="10">The sequence shown here is derived from an EMBL/GenBank/DDBJ whole genome shotgun (WGS) entry which is preliminary data.</text>
</comment>
<dbReference type="SUPFAM" id="SSF161098">
    <property type="entry name" value="MetI-like"/>
    <property type="match status" value="1"/>
</dbReference>
<evidence type="ECO:0000256" key="5">
    <source>
        <dbReference type="ARBA" id="ARBA00022692"/>
    </source>
</evidence>
<feature type="transmembrane region" description="Helical" evidence="8">
    <location>
        <begin position="261"/>
        <end position="282"/>
    </location>
</feature>
<feature type="transmembrane region" description="Helical" evidence="8">
    <location>
        <begin position="12"/>
        <end position="33"/>
    </location>
</feature>
<dbReference type="Pfam" id="PF00528">
    <property type="entry name" value="BPD_transp_1"/>
    <property type="match status" value="1"/>
</dbReference>
<evidence type="ECO:0000256" key="3">
    <source>
        <dbReference type="ARBA" id="ARBA00022448"/>
    </source>
</evidence>
<keyword evidence="6 8" id="KW-1133">Transmembrane helix</keyword>
<feature type="transmembrane region" description="Helical" evidence="8">
    <location>
        <begin position="73"/>
        <end position="96"/>
    </location>
</feature>
<keyword evidence="5 8" id="KW-0812">Transmembrane</keyword>
<evidence type="ECO:0000259" key="9">
    <source>
        <dbReference type="PROSITE" id="PS50928"/>
    </source>
</evidence>
<dbReference type="PANTHER" id="PTHR42929:SF1">
    <property type="entry name" value="INNER MEMBRANE ABC TRANSPORTER PERMEASE PROTEIN YDCU-RELATED"/>
    <property type="match status" value="1"/>
</dbReference>
<proteinExistence type="inferred from homology"/>
<evidence type="ECO:0000256" key="6">
    <source>
        <dbReference type="ARBA" id="ARBA00022989"/>
    </source>
</evidence>
<keyword evidence="4" id="KW-1003">Cell membrane</keyword>
<dbReference type="Proteomes" id="UP001198571">
    <property type="component" value="Unassembled WGS sequence"/>
</dbReference>
<feature type="transmembrane region" description="Helical" evidence="8">
    <location>
        <begin position="154"/>
        <end position="174"/>
    </location>
</feature>
<evidence type="ECO:0000256" key="8">
    <source>
        <dbReference type="RuleBase" id="RU363032"/>
    </source>
</evidence>
<name>A0ABS8CLX4_9RHOB</name>
<evidence type="ECO:0000256" key="7">
    <source>
        <dbReference type="ARBA" id="ARBA00023136"/>
    </source>
</evidence>
<comment type="similarity">
    <text evidence="2">Belongs to the binding-protein-dependent transport system permease family. CysTW subfamily.</text>
</comment>
<evidence type="ECO:0000256" key="1">
    <source>
        <dbReference type="ARBA" id="ARBA00004651"/>
    </source>
</evidence>
<evidence type="ECO:0000313" key="10">
    <source>
        <dbReference type="EMBL" id="MCB5410392.1"/>
    </source>
</evidence>
<accession>A0ABS8CLX4</accession>
<feature type="transmembrane region" description="Helical" evidence="8">
    <location>
        <begin position="108"/>
        <end position="134"/>
    </location>
</feature>
<comment type="subcellular location">
    <subcellularLocation>
        <location evidence="1 8">Cell membrane</location>
        <topology evidence="1 8">Multi-pass membrane protein</topology>
    </subcellularLocation>
</comment>
<evidence type="ECO:0000256" key="2">
    <source>
        <dbReference type="ARBA" id="ARBA00007069"/>
    </source>
</evidence>
<dbReference type="PANTHER" id="PTHR42929">
    <property type="entry name" value="INNER MEMBRANE ABC TRANSPORTER PERMEASE PROTEIN YDCU-RELATED-RELATED"/>
    <property type="match status" value="1"/>
</dbReference>
<dbReference type="EMBL" id="JACDXX010000008">
    <property type="protein sequence ID" value="MCB5410392.1"/>
    <property type="molecule type" value="Genomic_DNA"/>
</dbReference>